<dbReference type="AlphaFoldDB" id="A0A3S5AH80"/>
<reference evidence="1" key="1">
    <citation type="submission" date="2018-11" db="EMBL/GenBank/DDBJ databases">
        <authorList>
            <consortium name="Pathogen Informatics"/>
        </authorList>
    </citation>
    <scope>NUCLEOTIDE SEQUENCE</scope>
</reference>
<keyword evidence="2" id="KW-1185">Reference proteome</keyword>
<dbReference type="EMBL" id="CAAALY010064115">
    <property type="protein sequence ID" value="VEL23812.1"/>
    <property type="molecule type" value="Genomic_DNA"/>
</dbReference>
<comment type="caution">
    <text evidence="1">The sequence shown here is derived from an EMBL/GenBank/DDBJ whole genome shotgun (WGS) entry which is preliminary data.</text>
</comment>
<evidence type="ECO:0000313" key="1">
    <source>
        <dbReference type="EMBL" id="VEL23812.1"/>
    </source>
</evidence>
<proteinExistence type="predicted"/>
<dbReference type="Proteomes" id="UP000784294">
    <property type="component" value="Unassembled WGS sequence"/>
</dbReference>
<sequence length="120" mass="12481">TASGKGNTIAARTITKCPAGGPNDESCPASSHLAVQAIGTTVAARPSQLPELGQFAEKLGCERFCANGVKTQDPRHSQPRVSLVGPGPNLAAEMRKVVGKAERLLKSVGKAVVLLQIRLK</sequence>
<gene>
    <name evidence="1" type="ORF">PXEA_LOCUS17252</name>
</gene>
<protein>
    <submittedName>
        <fullName evidence="1">Uncharacterized protein</fullName>
    </submittedName>
</protein>
<evidence type="ECO:0000313" key="2">
    <source>
        <dbReference type="Proteomes" id="UP000784294"/>
    </source>
</evidence>
<organism evidence="1 2">
    <name type="scientific">Protopolystoma xenopodis</name>
    <dbReference type="NCBI Taxonomy" id="117903"/>
    <lineage>
        <taxon>Eukaryota</taxon>
        <taxon>Metazoa</taxon>
        <taxon>Spiralia</taxon>
        <taxon>Lophotrochozoa</taxon>
        <taxon>Platyhelminthes</taxon>
        <taxon>Monogenea</taxon>
        <taxon>Polyopisthocotylea</taxon>
        <taxon>Polystomatidea</taxon>
        <taxon>Polystomatidae</taxon>
        <taxon>Protopolystoma</taxon>
    </lineage>
</organism>
<name>A0A3S5AH80_9PLAT</name>
<feature type="non-terminal residue" evidence="1">
    <location>
        <position position="120"/>
    </location>
</feature>
<accession>A0A3S5AH80</accession>